<keyword evidence="3" id="KW-1185">Reference proteome</keyword>
<keyword evidence="1" id="KW-0472">Membrane</keyword>
<dbReference type="AlphaFoldDB" id="A0A0D2LYD8"/>
<evidence type="ECO:0000313" key="2">
    <source>
        <dbReference type="EMBL" id="KJB09322.1"/>
    </source>
</evidence>
<protein>
    <submittedName>
        <fullName evidence="2">Uncharacterized protein</fullName>
    </submittedName>
</protein>
<feature type="transmembrane region" description="Helical" evidence="1">
    <location>
        <begin position="46"/>
        <end position="68"/>
    </location>
</feature>
<reference evidence="2 3" key="1">
    <citation type="journal article" date="2012" name="Nature">
        <title>Repeated polyploidization of Gossypium genomes and the evolution of spinnable cotton fibres.</title>
        <authorList>
            <person name="Paterson A.H."/>
            <person name="Wendel J.F."/>
            <person name="Gundlach H."/>
            <person name="Guo H."/>
            <person name="Jenkins J."/>
            <person name="Jin D."/>
            <person name="Llewellyn D."/>
            <person name="Showmaker K.C."/>
            <person name="Shu S."/>
            <person name="Udall J."/>
            <person name="Yoo M.J."/>
            <person name="Byers R."/>
            <person name="Chen W."/>
            <person name="Doron-Faigenboim A."/>
            <person name="Duke M.V."/>
            <person name="Gong L."/>
            <person name="Grimwood J."/>
            <person name="Grover C."/>
            <person name="Grupp K."/>
            <person name="Hu G."/>
            <person name="Lee T.H."/>
            <person name="Li J."/>
            <person name="Lin L."/>
            <person name="Liu T."/>
            <person name="Marler B.S."/>
            <person name="Page J.T."/>
            <person name="Roberts A.W."/>
            <person name="Romanel E."/>
            <person name="Sanders W.S."/>
            <person name="Szadkowski E."/>
            <person name="Tan X."/>
            <person name="Tang H."/>
            <person name="Xu C."/>
            <person name="Wang J."/>
            <person name="Wang Z."/>
            <person name="Zhang D."/>
            <person name="Zhang L."/>
            <person name="Ashrafi H."/>
            <person name="Bedon F."/>
            <person name="Bowers J.E."/>
            <person name="Brubaker C.L."/>
            <person name="Chee P.W."/>
            <person name="Das S."/>
            <person name="Gingle A.R."/>
            <person name="Haigler C.H."/>
            <person name="Harker D."/>
            <person name="Hoffmann L.V."/>
            <person name="Hovav R."/>
            <person name="Jones D.C."/>
            <person name="Lemke C."/>
            <person name="Mansoor S."/>
            <person name="ur Rahman M."/>
            <person name="Rainville L.N."/>
            <person name="Rambani A."/>
            <person name="Reddy U.K."/>
            <person name="Rong J.K."/>
            <person name="Saranga Y."/>
            <person name="Scheffler B.E."/>
            <person name="Scheffler J.A."/>
            <person name="Stelly D.M."/>
            <person name="Triplett B.A."/>
            <person name="Van Deynze A."/>
            <person name="Vaslin M.F."/>
            <person name="Waghmare V.N."/>
            <person name="Walford S.A."/>
            <person name="Wright R.J."/>
            <person name="Zaki E.A."/>
            <person name="Zhang T."/>
            <person name="Dennis E.S."/>
            <person name="Mayer K.F."/>
            <person name="Peterson D.G."/>
            <person name="Rokhsar D.S."/>
            <person name="Wang X."/>
            <person name="Schmutz J."/>
        </authorList>
    </citation>
    <scope>NUCLEOTIDE SEQUENCE [LARGE SCALE GENOMIC DNA]</scope>
</reference>
<gene>
    <name evidence="2" type="ORF">B456_001G134700</name>
</gene>
<accession>A0A0D2LYD8</accession>
<dbReference type="EMBL" id="CM001740">
    <property type="protein sequence ID" value="KJB09322.1"/>
    <property type="molecule type" value="Genomic_DNA"/>
</dbReference>
<name>A0A0D2LYD8_GOSRA</name>
<organism evidence="2 3">
    <name type="scientific">Gossypium raimondii</name>
    <name type="common">Peruvian cotton</name>
    <name type="synonym">Gossypium klotzschianum subsp. raimondii</name>
    <dbReference type="NCBI Taxonomy" id="29730"/>
    <lineage>
        <taxon>Eukaryota</taxon>
        <taxon>Viridiplantae</taxon>
        <taxon>Streptophyta</taxon>
        <taxon>Embryophyta</taxon>
        <taxon>Tracheophyta</taxon>
        <taxon>Spermatophyta</taxon>
        <taxon>Magnoliopsida</taxon>
        <taxon>eudicotyledons</taxon>
        <taxon>Gunneridae</taxon>
        <taxon>Pentapetalae</taxon>
        <taxon>rosids</taxon>
        <taxon>malvids</taxon>
        <taxon>Malvales</taxon>
        <taxon>Malvaceae</taxon>
        <taxon>Malvoideae</taxon>
        <taxon>Gossypium</taxon>
    </lineage>
</organism>
<dbReference type="Gramene" id="KJB09322">
    <property type="protein sequence ID" value="KJB09322"/>
    <property type="gene ID" value="B456_001G134700"/>
</dbReference>
<sequence length="69" mass="7820">MSLLLDHDLIYCCSSFDLWCLILETFIQFFLFFFNQWPCIIAVAKIGNTASCAVILSSAGVFLMSFVIK</sequence>
<evidence type="ECO:0000256" key="1">
    <source>
        <dbReference type="SAM" id="Phobius"/>
    </source>
</evidence>
<evidence type="ECO:0000313" key="3">
    <source>
        <dbReference type="Proteomes" id="UP000032304"/>
    </source>
</evidence>
<dbReference type="Proteomes" id="UP000032304">
    <property type="component" value="Chromosome 1"/>
</dbReference>
<proteinExistence type="predicted"/>
<feature type="transmembrane region" description="Helical" evidence="1">
    <location>
        <begin position="16"/>
        <end position="34"/>
    </location>
</feature>
<keyword evidence="1" id="KW-1133">Transmembrane helix</keyword>
<keyword evidence="1" id="KW-0812">Transmembrane</keyword>